<gene>
    <name evidence="1" type="ORF">ZHAS_00002997</name>
</gene>
<evidence type="ECO:0000313" key="2">
    <source>
        <dbReference type="EnsemblMetazoa" id="ASIC002997-PA"/>
    </source>
</evidence>
<dbReference type="EMBL" id="ATLV01011335">
    <property type="status" value="NOT_ANNOTATED_CDS"/>
    <property type="molecule type" value="Genomic_DNA"/>
</dbReference>
<organism evidence="1">
    <name type="scientific">Anopheles sinensis</name>
    <name type="common">Mosquito</name>
    <dbReference type="NCBI Taxonomy" id="74873"/>
    <lineage>
        <taxon>Eukaryota</taxon>
        <taxon>Metazoa</taxon>
        <taxon>Ecdysozoa</taxon>
        <taxon>Arthropoda</taxon>
        <taxon>Hexapoda</taxon>
        <taxon>Insecta</taxon>
        <taxon>Pterygota</taxon>
        <taxon>Neoptera</taxon>
        <taxon>Endopterygota</taxon>
        <taxon>Diptera</taxon>
        <taxon>Nematocera</taxon>
        <taxon>Culicoidea</taxon>
        <taxon>Culicidae</taxon>
        <taxon>Anophelinae</taxon>
        <taxon>Anopheles</taxon>
    </lineage>
</organism>
<dbReference type="EnsemblMetazoa" id="ASIC002997-RA">
    <property type="protein sequence ID" value="ASIC002997-PA"/>
    <property type="gene ID" value="ASIC002997"/>
</dbReference>
<name>A0A084VDG4_ANOSI</name>
<evidence type="ECO:0000313" key="3">
    <source>
        <dbReference type="Proteomes" id="UP000030765"/>
    </source>
</evidence>
<proteinExistence type="predicted"/>
<reference evidence="2" key="2">
    <citation type="submission" date="2020-05" db="UniProtKB">
        <authorList>
            <consortium name="EnsemblMetazoa"/>
        </authorList>
    </citation>
    <scope>IDENTIFICATION</scope>
</reference>
<dbReference type="EMBL" id="KE524664">
    <property type="protein sequence ID" value="KFB36008.1"/>
    <property type="molecule type" value="Genomic_DNA"/>
</dbReference>
<keyword evidence="3" id="KW-1185">Reference proteome</keyword>
<dbReference type="OrthoDB" id="10444839at2759"/>
<protein>
    <submittedName>
        <fullName evidence="1 2">Uncharacterized protein</fullName>
    </submittedName>
</protein>
<dbReference type="AlphaFoldDB" id="A0A084VDG4"/>
<reference evidence="1 3" key="1">
    <citation type="journal article" date="2014" name="BMC Genomics">
        <title>Genome sequence of Anopheles sinensis provides insight into genetics basis of mosquito competence for malaria parasites.</title>
        <authorList>
            <person name="Zhou D."/>
            <person name="Zhang D."/>
            <person name="Ding G."/>
            <person name="Shi L."/>
            <person name="Hou Q."/>
            <person name="Ye Y."/>
            <person name="Xu Y."/>
            <person name="Zhou H."/>
            <person name="Xiong C."/>
            <person name="Li S."/>
            <person name="Yu J."/>
            <person name="Hong S."/>
            <person name="Yu X."/>
            <person name="Zou P."/>
            <person name="Chen C."/>
            <person name="Chang X."/>
            <person name="Wang W."/>
            <person name="Lv Y."/>
            <person name="Sun Y."/>
            <person name="Ma L."/>
            <person name="Shen B."/>
            <person name="Zhu C."/>
        </authorList>
    </citation>
    <scope>NUCLEOTIDE SEQUENCE [LARGE SCALE GENOMIC DNA]</scope>
</reference>
<sequence length="191" mass="21410">MSKLLGNSAAAAAQTSVQWQRTVGPVKNHSRAYCLRPTAPPEKNWLCKQVLDSVQSGIAPQFNLANSTLGRATTKVWMKVNFAQQRAADIAIDLRLKEKLTNVFRLLGNVVYSVKDFIAHRQYYHLDSLIDRSLLALENKIRATRENQLVDESPACPSEESGSMNIQPKCTMILVKHDPRSQHTAEIQKVL</sequence>
<dbReference type="VEuPathDB" id="VectorBase:ASIC002997"/>
<evidence type="ECO:0000313" key="1">
    <source>
        <dbReference type="EMBL" id="KFB36008.1"/>
    </source>
</evidence>
<dbReference type="Proteomes" id="UP000030765">
    <property type="component" value="Unassembled WGS sequence"/>
</dbReference>
<accession>A0A084VDG4</accession>